<comment type="caution">
    <text evidence="3">The sequence shown here is derived from an EMBL/GenBank/DDBJ whole genome shotgun (WGS) entry which is preliminary data.</text>
</comment>
<dbReference type="GO" id="GO:0006310">
    <property type="term" value="P:DNA recombination"/>
    <property type="evidence" value="ECO:0007669"/>
    <property type="project" value="InterPro"/>
</dbReference>
<dbReference type="PANTHER" id="PTHR43102">
    <property type="entry name" value="SLR1143 PROTEIN"/>
    <property type="match status" value="1"/>
</dbReference>
<gene>
    <name evidence="3" type="ORF">BBP00_00002890</name>
</gene>
<dbReference type="SMART" id="SM00065">
    <property type="entry name" value="GAF"/>
    <property type="match status" value="1"/>
</dbReference>
<dbReference type="SUPFAM" id="SSF55781">
    <property type="entry name" value="GAF domain-like"/>
    <property type="match status" value="1"/>
</dbReference>
<proteinExistence type="predicted"/>
<evidence type="ECO:0000313" key="3">
    <source>
        <dbReference type="EMBL" id="RLN65382.1"/>
    </source>
</evidence>
<dbReference type="AlphaFoldDB" id="A0A3F2RW21"/>
<dbReference type="InterPro" id="IPR029016">
    <property type="entry name" value="GAF-like_dom_sf"/>
</dbReference>
<dbReference type="GO" id="GO:0006281">
    <property type="term" value="P:DNA repair"/>
    <property type="evidence" value="ECO:0007669"/>
    <property type="project" value="InterPro"/>
</dbReference>
<keyword evidence="1" id="KW-0436">Ligase</keyword>
<sequence length="753" mass="82918">MGGPGTLGCYTTSQRKSQLPALQVMYFLEGGLLMVGNLLKTDSWVGDKKHVNVECTTRICTFCIIRATDASIKANEDAMRGTLLNSRRLSAVSMLSMSSPPEYAWRDKQLTLLSSDSALTLGSVVQLWPQPIPDNETARLQVARHSTICSTEIDPTMNLLVNIVARTLECPAAFIGIMDESLLWIKASVGLDDRLTHMPRDGSICAHTLSQDATMIVNDTSVDKHFHAGDHVVGSSSMCYYAGTPIRVRGHCIGVVCALDVEPHSKTTDAMKSTLEAVANIVSEVLEQRLDRSQPPEDLSMKKEVGTGSDLSCYLQRRSNRTTVDLHASLHGLNLLPASLGMPSSGESSDRNQLNSSHTPYLLLEYADKITEALDYFHYLQSGDWVERNTDAMPPSIETIRTYESSIQESSTISTQEVLAQQQQEMASVIDHHGTQLERLSTALERVESLLVDKTLKISSKGSTPFPMYICTEKRSYEGVELRFGIKSFVRFLKQLEKEQEGEDGGETQSLEMLLATYPDYGQATEALLDSGRIAVPALEDEEIEPLSIRAVHEQLMAIAKDEGAGGVARKQLLALRLLQKCRYPEERMFIVRMLAHQSLRIGMGEKSILAALASASFPSFDSRVGENDGVAGSDSLVQEKDWIESVTLAYAQHPNYHTLAELLHADQQEENIAEKIRLLQNQARPITGAPVLTMSAYPVTSVAAVLDRVSKAKSRTATCEYKNLCGNGEHCYTIYSMKNPDTLNLSSTLTSN</sequence>
<feature type="domain" description="GAF" evidence="2">
    <location>
        <begin position="152"/>
        <end position="300"/>
    </location>
</feature>
<dbReference type="Gene3D" id="1.10.3260.10">
    <property type="entry name" value="DNA ligase, ATP-dependent, N-terminal domain"/>
    <property type="match status" value="1"/>
</dbReference>
<organism evidence="3 4">
    <name type="scientific">Phytophthora kernoviae</name>
    <dbReference type="NCBI Taxonomy" id="325452"/>
    <lineage>
        <taxon>Eukaryota</taxon>
        <taxon>Sar</taxon>
        <taxon>Stramenopiles</taxon>
        <taxon>Oomycota</taxon>
        <taxon>Peronosporomycetes</taxon>
        <taxon>Peronosporales</taxon>
        <taxon>Peronosporaceae</taxon>
        <taxon>Phytophthora</taxon>
    </lineage>
</organism>
<reference evidence="3 4" key="1">
    <citation type="submission" date="2018-07" db="EMBL/GenBank/DDBJ databases">
        <title>Genome sequencing of oomycete isolates from Chile give support for New Zealand origin for Phytophthora kernoviae and make available the first Nothophytophthora sp. genome.</title>
        <authorList>
            <person name="Studholme D.J."/>
            <person name="Sanfuentes E."/>
            <person name="Panda P."/>
            <person name="Hill R."/>
            <person name="Sambles C."/>
            <person name="Grant M."/>
            <person name="Williams N.M."/>
            <person name="Mcdougal R.L."/>
        </authorList>
    </citation>
    <scope>NUCLEOTIDE SEQUENCE [LARGE SCALE GENOMIC DNA]</scope>
    <source>
        <strain evidence="3">Chile6</strain>
    </source>
</reference>
<dbReference type="Proteomes" id="UP000277300">
    <property type="component" value="Unassembled WGS sequence"/>
</dbReference>
<evidence type="ECO:0000259" key="2">
    <source>
        <dbReference type="SMART" id="SM00065"/>
    </source>
</evidence>
<dbReference type="PANTHER" id="PTHR43102:SF2">
    <property type="entry name" value="GAF DOMAIN-CONTAINING PROTEIN"/>
    <property type="match status" value="1"/>
</dbReference>
<evidence type="ECO:0000313" key="4">
    <source>
        <dbReference type="Proteomes" id="UP000277300"/>
    </source>
</evidence>
<dbReference type="SUPFAM" id="SSF117018">
    <property type="entry name" value="ATP-dependent DNA ligase DNA-binding domain"/>
    <property type="match status" value="1"/>
</dbReference>
<dbReference type="Pfam" id="PF04675">
    <property type="entry name" value="DNA_ligase_A_N"/>
    <property type="match status" value="1"/>
</dbReference>
<name>A0A3F2RW21_9STRA</name>
<protein>
    <recommendedName>
        <fullName evidence="2">GAF domain-containing protein</fullName>
    </recommendedName>
</protein>
<evidence type="ECO:0000256" key="1">
    <source>
        <dbReference type="ARBA" id="ARBA00022598"/>
    </source>
</evidence>
<dbReference type="InterPro" id="IPR012308">
    <property type="entry name" value="DNA_ligase_ATP-dep_N"/>
</dbReference>
<dbReference type="GO" id="GO:0003677">
    <property type="term" value="F:DNA binding"/>
    <property type="evidence" value="ECO:0007669"/>
    <property type="project" value="InterPro"/>
</dbReference>
<dbReference type="InterPro" id="IPR003018">
    <property type="entry name" value="GAF"/>
</dbReference>
<dbReference type="InterPro" id="IPR036599">
    <property type="entry name" value="DNA_ligase_N_sf"/>
</dbReference>
<dbReference type="Gene3D" id="3.30.450.40">
    <property type="match status" value="1"/>
</dbReference>
<accession>A0A3F2RW21</accession>
<dbReference type="GO" id="GO:0003910">
    <property type="term" value="F:DNA ligase (ATP) activity"/>
    <property type="evidence" value="ECO:0007669"/>
    <property type="project" value="InterPro"/>
</dbReference>
<dbReference type="EMBL" id="MBDO02000055">
    <property type="protein sequence ID" value="RLN65382.1"/>
    <property type="molecule type" value="Genomic_DNA"/>
</dbReference>
<dbReference type="Pfam" id="PF01590">
    <property type="entry name" value="GAF"/>
    <property type="match status" value="1"/>
</dbReference>
<dbReference type="OrthoDB" id="10018316at2759"/>